<feature type="domain" description="CARDB" evidence="2">
    <location>
        <begin position="379"/>
        <end position="437"/>
    </location>
</feature>
<comment type="caution">
    <text evidence="3">The sequence shown here is derived from an EMBL/GenBank/DDBJ whole genome shotgun (WGS) entry which is preliminary data.</text>
</comment>
<protein>
    <recommendedName>
        <fullName evidence="2">CARDB domain-containing protein</fullName>
    </recommendedName>
</protein>
<dbReference type="Pfam" id="PF07705">
    <property type="entry name" value="CARDB"/>
    <property type="match status" value="1"/>
</dbReference>
<name>A0AAJ4UWH5_9EURY</name>
<accession>A0AAJ4UWH5</accession>
<organism evidence="3 4">
    <name type="scientific">Halosegnis longus</name>
    <dbReference type="NCBI Taxonomy" id="2216012"/>
    <lineage>
        <taxon>Archaea</taxon>
        <taxon>Methanobacteriati</taxon>
        <taxon>Methanobacteriota</taxon>
        <taxon>Stenosarchaea group</taxon>
        <taxon>Halobacteria</taxon>
        <taxon>Halobacteriales</taxon>
        <taxon>Natronomonadaceae</taxon>
        <taxon>Halosegnis</taxon>
    </lineage>
</organism>
<keyword evidence="1" id="KW-0812">Transmembrane</keyword>
<dbReference type="InterPro" id="IPR011635">
    <property type="entry name" value="CARDB"/>
</dbReference>
<dbReference type="PANTHER" id="PTHR35902:SF3">
    <property type="entry name" value="NPCBM-ASSOCIATED, NEW3 DOMAIN OF ALPHA-GALACTOSIDASE"/>
    <property type="match status" value="1"/>
</dbReference>
<dbReference type="Proteomes" id="UP000270581">
    <property type="component" value="Unassembled WGS sequence"/>
</dbReference>
<feature type="transmembrane region" description="Helical" evidence="1">
    <location>
        <begin position="482"/>
        <end position="502"/>
    </location>
</feature>
<dbReference type="EMBL" id="RJJC01000001">
    <property type="protein sequence ID" value="RNJ27127.1"/>
    <property type="molecule type" value="Genomic_DNA"/>
</dbReference>
<evidence type="ECO:0000259" key="2">
    <source>
        <dbReference type="Pfam" id="PF07705"/>
    </source>
</evidence>
<gene>
    <name evidence="3" type="ORF">Nmn1133_10895</name>
</gene>
<dbReference type="Gene3D" id="2.60.40.10">
    <property type="entry name" value="Immunoglobulins"/>
    <property type="match status" value="1"/>
</dbReference>
<keyword evidence="1" id="KW-0472">Membrane</keyword>
<dbReference type="InterPro" id="IPR013783">
    <property type="entry name" value="Ig-like_fold"/>
</dbReference>
<dbReference type="AlphaFoldDB" id="A0AAJ4UWH5"/>
<keyword evidence="4" id="KW-1185">Reference proteome</keyword>
<keyword evidence="1" id="KW-1133">Transmembrane helix</keyword>
<evidence type="ECO:0000313" key="4">
    <source>
        <dbReference type="Proteomes" id="UP000270581"/>
    </source>
</evidence>
<proteinExistence type="predicted"/>
<sequence>MNGRRLLAVGLVVLVVGSGAVLAAPEPDFSAFAPDNTLTPGTDSTLTVQVLNGVDGPEANAENVRATLRAGDAPITVESGTIPLGALAAARSSTAAFDVVVDENAPAGTYDARLRLEYSYTAVTGSEINTVDTVDVEVRISDDARFDIVNANSTVAVDGSGEVAVDLEKRLGGDLRDVRVTASSPATGVQFDSPTRFVGAWNGDDAETVTFDATATAATPTRPVPVTVDVQYRDSNGIERQSRVLTTSIIPQEEHQFSVANTESTLRVDAEGQITGELVNDGPKTVTEAALVLQSSGTGVTTQSSGYAIGTLESGATQSFDFALEASEAAEAGPRQLEFVVNYRDDDGTRRASDVLIVQTDVAQQRDVFTVGATNGTVPVAGSSTVEVQVTNNGDDPLTNINTKAFVNSPLSIGADEVYVPSLAAGESTTIRYDLSAASGAVVRPQPLELDFQYQEPDGDTRLSDTYQVAVDLRPAEEESGLPLPLILGIVAVIAIIGGVVYRRVQ</sequence>
<evidence type="ECO:0000256" key="1">
    <source>
        <dbReference type="SAM" id="Phobius"/>
    </source>
</evidence>
<reference evidence="3 4" key="1">
    <citation type="submission" date="2018-11" db="EMBL/GenBank/DDBJ databases">
        <title>Genome sequences of Natronomonas sp. CBA1133.</title>
        <authorList>
            <person name="Roh S.W."/>
            <person name="Cha I.-T."/>
        </authorList>
    </citation>
    <scope>NUCLEOTIDE SEQUENCE [LARGE SCALE GENOMIC DNA]</scope>
    <source>
        <strain evidence="3 4">CBA1133</strain>
    </source>
</reference>
<evidence type="ECO:0000313" key="3">
    <source>
        <dbReference type="EMBL" id="RNJ27127.1"/>
    </source>
</evidence>
<dbReference type="PANTHER" id="PTHR35902">
    <property type="entry name" value="S-LAYER DOMAIN-LIKE PROTEIN-RELATED"/>
    <property type="match status" value="1"/>
</dbReference>